<reference evidence="4" key="1">
    <citation type="submission" date="2018-09" db="EMBL/GenBank/DDBJ databases">
        <title>Chryseolinea sp. KIS68-18 isolated from soil.</title>
        <authorList>
            <person name="Weon H.-Y."/>
            <person name="Kwon S.-W."/>
            <person name="Lee S.A."/>
        </authorList>
    </citation>
    <scope>NUCLEOTIDE SEQUENCE [LARGE SCALE GENOMIC DNA]</scope>
    <source>
        <strain evidence="4">KIS68-18</strain>
    </source>
</reference>
<sequence>MSLPAGVDCTTFAITLKIVIFEVMKFSSLLIAALCLSSGALAQIKPQPSEPAPDLQLQEDAPQAKKEYRLLHAVKVPALLIGLGVYSAKSDDVINRYEIREERNNIMPNFHSKVDNYLMHAPVAIVYGLNIAGVKGKNDFRNRTLLLVKSEMIMAALTFSFKSITHEERPDGKDEFSFPSGHTAQAFATATFMAKEYGDQSVWYTIGAYGMATTVGAMRIMNNRHWVSDVFAGAGIGILSTNIAYLTHRYHWKNKNSNLTVVPTYAKGPGLYIGYRFN</sequence>
<dbReference type="Gene3D" id="1.20.144.10">
    <property type="entry name" value="Phosphatidic acid phosphatase type 2/haloperoxidase"/>
    <property type="match status" value="1"/>
</dbReference>
<dbReference type="SMART" id="SM00014">
    <property type="entry name" value="acidPPc"/>
    <property type="match status" value="1"/>
</dbReference>
<keyword evidence="1" id="KW-0472">Membrane</keyword>
<keyword evidence="1" id="KW-1133">Transmembrane helix</keyword>
<dbReference type="KEGG" id="chk:D4L85_23800"/>
<feature type="transmembrane region" description="Helical" evidence="1">
    <location>
        <begin position="202"/>
        <end position="220"/>
    </location>
</feature>
<dbReference type="InterPro" id="IPR036938">
    <property type="entry name" value="PAP2/HPO_sf"/>
</dbReference>
<gene>
    <name evidence="3" type="ORF">D4L85_23800</name>
</gene>
<proteinExistence type="predicted"/>
<feature type="transmembrane region" description="Helical" evidence="1">
    <location>
        <begin position="226"/>
        <end position="246"/>
    </location>
</feature>
<organism evidence="3 4">
    <name type="scientific">Chryseolinea soli</name>
    <dbReference type="NCBI Taxonomy" id="2321403"/>
    <lineage>
        <taxon>Bacteria</taxon>
        <taxon>Pseudomonadati</taxon>
        <taxon>Bacteroidota</taxon>
        <taxon>Cytophagia</taxon>
        <taxon>Cytophagales</taxon>
        <taxon>Fulvivirgaceae</taxon>
        <taxon>Chryseolinea</taxon>
    </lineage>
</organism>
<dbReference type="PANTHER" id="PTHR14969:SF13">
    <property type="entry name" value="AT30094P"/>
    <property type="match status" value="1"/>
</dbReference>
<dbReference type="CDD" id="cd03394">
    <property type="entry name" value="PAP2_like_5"/>
    <property type="match status" value="1"/>
</dbReference>
<dbReference type="SUPFAM" id="SSF48317">
    <property type="entry name" value="Acid phosphatase/Vanadium-dependent haloperoxidase"/>
    <property type="match status" value="1"/>
</dbReference>
<evidence type="ECO:0000313" key="4">
    <source>
        <dbReference type="Proteomes" id="UP000266183"/>
    </source>
</evidence>
<keyword evidence="4" id="KW-1185">Reference proteome</keyword>
<evidence type="ECO:0000313" key="3">
    <source>
        <dbReference type="EMBL" id="AYB33425.1"/>
    </source>
</evidence>
<dbReference type="PANTHER" id="PTHR14969">
    <property type="entry name" value="SPHINGOSINE-1-PHOSPHATE PHOSPHOHYDROLASE"/>
    <property type="match status" value="1"/>
</dbReference>
<dbReference type="EMBL" id="CP032382">
    <property type="protein sequence ID" value="AYB33425.1"/>
    <property type="molecule type" value="Genomic_DNA"/>
</dbReference>
<accession>A0A385STX5</accession>
<dbReference type="AlphaFoldDB" id="A0A385STX5"/>
<evidence type="ECO:0000259" key="2">
    <source>
        <dbReference type="SMART" id="SM00014"/>
    </source>
</evidence>
<feature type="transmembrane region" description="Helical" evidence="1">
    <location>
        <begin position="117"/>
        <end position="134"/>
    </location>
</feature>
<name>A0A385STX5_9BACT</name>
<dbReference type="InterPro" id="IPR000326">
    <property type="entry name" value="PAP2/HPO"/>
</dbReference>
<keyword evidence="1" id="KW-0812">Transmembrane</keyword>
<dbReference type="Pfam" id="PF01569">
    <property type="entry name" value="PAP2"/>
    <property type="match status" value="1"/>
</dbReference>
<feature type="domain" description="Phosphatidic acid phosphatase type 2/haloperoxidase" evidence="2">
    <location>
        <begin position="144"/>
        <end position="248"/>
    </location>
</feature>
<protein>
    <submittedName>
        <fullName evidence="3">Phosphatase PAP2 family protein</fullName>
    </submittedName>
</protein>
<dbReference type="Proteomes" id="UP000266183">
    <property type="component" value="Chromosome"/>
</dbReference>
<evidence type="ECO:0000256" key="1">
    <source>
        <dbReference type="SAM" id="Phobius"/>
    </source>
</evidence>